<comment type="cofactor">
    <cofactor evidence="1">
        <name>Zn(2+)</name>
        <dbReference type="ChEBI" id="CHEBI:29105"/>
    </cofactor>
</comment>
<evidence type="ECO:0000256" key="3">
    <source>
        <dbReference type="ARBA" id="ARBA00022723"/>
    </source>
</evidence>
<dbReference type="GO" id="GO:0016491">
    <property type="term" value="F:oxidoreductase activity"/>
    <property type="evidence" value="ECO:0007669"/>
    <property type="project" value="UniProtKB-KW"/>
</dbReference>
<dbReference type="Gene3D" id="3.40.50.720">
    <property type="entry name" value="NAD(P)-binding Rossmann-like Domain"/>
    <property type="match status" value="1"/>
</dbReference>
<dbReference type="CDD" id="cd08255">
    <property type="entry name" value="2-desacetyl-2-hydroxyethyl_bacteriochlorophyllide_like"/>
    <property type="match status" value="1"/>
</dbReference>
<dbReference type="InterPro" id="IPR011032">
    <property type="entry name" value="GroES-like_sf"/>
</dbReference>
<dbReference type="InterPro" id="IPR013149">
    <property type="entry name" value="ADH-like_C"/>
</dbReference>
<keyword evidence="9" id="KW-1185">Reference proteome</keyword>
<dbReference type="Gene3D" id="3.90.180.10">
    <property type="entry name" value="Medium-chain alcohol dehydrogenases, catalytic domain"/>
    <property type="match status" value="2"/>
</dbReference>
<evidence type="ECO:0000256" key="1">
    <source>
        <dbReference type="ARBA" id="ARBA00001947"/>
    </source>
</evidence>
<sequence>MTGRALSFTAPRTVSVRPQSVPEPDPEEVRVRTVASAISAGTEGLLYRGEAPADLPADEELESLGGDLSFPIQYGYAAVGEVTVVGDAVDDDWCGRTVFAYTPHESHFLARPTDLLPVPDGVSAREATLFANLETAVTFVLDGEPLLGERAAVFGQGTVGLLTTALLARSSLETLVTFEPYAKRRRLSERFGADRSVDPRDCDHREVVRDVAGDRTDLTYELSGDPDALNDAISTTGFDGRVLVGSWYGTKPTTLELGGRFHRDRIEVRSTQVSTIDPRLSGRWSRERRHELTWDWLERLDVSSLLTHEIPLADAADAYELLEERPDEAVQVLLTYQ</sequence>
<keyword evidence="4" id="KW-0862">Zinc</keyword>
<protein>
    <submittedName>
        <fullName evidence="8">Alcohol dehydrogenase zinc-binding domain-containing protein</fullName>
    </submittedName>
</protein>
<keyword evidence="5" id="KW-0560">Oxidoreductase</keyword>
<name>L9XIZ2_9EURY</name>
<feature type="domain" description="Alcohol dehydrogenase-like C-terminal" evidence="7">
    <location>
        <begin position="159"/>
        <end position="271"/>
    </location>
</feature>
<dbReference type="AlphaFoldDB" id="L9XIZ2"/>
<dbReference type="eggNOG" id="arCOG01621">
    <property type="taxonomic scope" value="Archaea"/>
</dbReference>
<evidence type="ECO:0000256" key="2">
    <source>
        <dbReference type="ARBA" id="ARBA00008072"/>
    </source>
</evidence>
<evidence type="ECO:0000256" key="4">
    <source>
        <dbReference type="ARBA" id="ARBA00022833"/>
    </source>
</evidence>
<dbReference type="PANTHER" id="PTHR43350">
    <property type="entry name" value="NAD-DEPENDENT ALCOHOL DEHYDROGENASE"/>
    <property type="match status" value="1"/>
</dbReference>
<dbReference type="PANTHER" id="PTHR43350:SF19">
    <property type="entry name" value="D-GULOSIDE 3-DEHYDROGENASE"/>
    <property type="match status" value="1"/>
</dbReference>
<dbReference type="SUPFAM" id="SSF51735">
    <property type="entry name" value="NAD(P)-binding Rossmann-fold domains"/>
    <property type="match status" value="1"/>
</dbReference>
<evidence type="ECO:0000256" key="5">
    <source>
        <dbReference type="ARBA" id="ARBA00023002"/>
    </source>
</evidence>
<evidence type="ECO:0000256" key="6">
    <source>
        <dbReference type="SAM" id="MobiDB-lite"/>
    </source>
</evidence>
<dbReference type="STRING" id="1227499.C493_01796"/>
<dbReference type="SUPFAM" id="SSF50129">
    <property type="entry name" value="GroES-like"/>
    <property type="match status" value="1"/>
</dbReference>
<comment type="caution">
    <text evidence="8">The sequence shown here is derived from an EMBL/GenBank/DDBJ whole genome shotgun (WGS) entry which is preliminary data.</text>
</comment>
<feature type="region of interest" description="Disordered" evidence="6">
    <location>
        <begin position="1"/>
        <end position="25"/>
    </location>
</feature>
<dbReference type="GO" id="GO:0046872">
    <property type="term" value="F:metal ion binding"/>
    <property type="evidence" value="ECO:0007669"/>
    <property type="project" value="UniProtKB-KW"/>
</dbReference>
<evidence type="ECO:0000259" key="7">
    <source>
        <dbReference type="Pfam" id="PF00107"/>
    </source>
</evidence>
<organism evidence="8 9">
    <name type="scientific">Natronolimnohabitans innermongolicus JCM 12255</name>
    <dbReference type="NCBI Taxonomy" id="1227499"/>
    <lineage>
        <taxon>Archaea</taxon>
        <taxon>Methanobacteriati</taxon>
        <taxon>Methanobacteriota</taxon>
        <taxon>Stenosarchaea group</taxon>
        <taxon>Halobacteria</taxon>
        <taxon>Halobacteriales</taxon>
        <taxon>Natrialbaceae</taxon>
        <taxon>Natronolimnohabitans</taxon>
    </lineage>
</organism>
<dbReference type="Pfam" id="PF00107">
    <property type="entry name" value="ADH_zinc_N"/>
    <property type="match status" value="1"/>
</dbReference>
<gene>
    <name evidence="8" type="ORF">C493_01796</name>
</gene>
<dbReference type="PATRIC" id="fig|1227499.3.peg.364"/>
<accession>L9XIZ2</accession>
<evidence type="ECO:0000313" key="8">
    <source>
        <dbReference type="EMBL" id="ELY61557.1"/>
    </source>
</evidence>
<evidence type="ECO:0000313" key="9">
    <source>
        <dbReference type="Proteomes" id="UP000011602"/>
    </source>
</evidence>
<dbReference type="EMBL" id="AOHZ01000011">
    <property type="protein sequence ID" value="ELY61557.1"/>
    <property type="molecule type" value="Genomic_DNA"/>
</dbReference>
<proteinExistence type="inferred from homology"/>
<dbReference type="InterPro" id="IPR036291">
    <property type="entry name" value="NAD(P)-bd_dom_sf"/>
</dbReference>
<keyword evidence="3" id="KW-0479">Metal-binding</keyword>
<dbReference type="RefSeq" id="WP_007257670.1">
    <property type="nucleotide sequence ID" value="NZ_AOHZ01000011.1"/>
</dbReference>
<reference evidence="8 9" key="1">
    <citation type="journal article" date="2014" name="PLoS Genet.">
        <title>Phylogenetically driven sequencing of extremely halophilic archaea reveals strategies for static and dynamic osmo-response.</title>
        <authorList>
            <person name="Becker E.A."/>
            <person name="Seitzer P.M."/>
            <person name="Tritt A."/>
            <person name="Larsen D."/>
            <person name="Krusor M."/>
            <person name="Yao A.I."/>
            <person name="Wu D."/>
            <person name="Madern D."/>
            <person name="Eisen J.A."/>
            <person name="Darling A.E."/>
            <person name="Facciotti M.T."/>
        </authorList>
    </citation>
    <scope>NUCLEOTIDE SEQUENCE [LARGE SCALE GENOMIC DNA]</scope>
    <source>
        <strain evidence="8 9">JCM 12255</strain>
    </source>
</reference>
<dbReference type="Proteomes" id="UP000011602">
    <property type="component" value="Unassembled WGS sequence"/>
</dbReference>
<dbReference type="OrthoDB" id="168897at2157"/>
<comment type="similarity">
    <text evidence="2">Belongs to the zinc-containing alcohol dehydrogenase family.</text>
</comment>